<dbReference type="PROSITE" id="PS00552">
    <property type="entry name" value="HTH_MERR_1"/>
    <property type="match status" value="1"/>
</dbReference>
<protein>
    <submittedName>
        <fullName evidence="6">MerR family transcriptional regulator</fullName>
    </submittedName>
    <submittedName>
        <fullName evidence="5">Possible thiol-specific antioxidant related protein/Peroxidoxin BcpB</fullName>
        <ecNumber evidence="5">1.11.1.15</ecNumber>
    </submittedName>
</protein>
<evidence type="ECO:0000256" key="2">
    <source>
        <dbReference type="ARBA" id="ARBA00023125"/>
    </source>
</evidence>
<dbReference type="Proteomes" id="UP000038487">
    <property type="component" value="Unassembled WGS sequence"/>
</dbReference>
<dbReference type="Pfam" id="PF13411">
    <property type="entry name" value="MerR_1"/>
    <property type="match status" value="1"/>
</dbReference>
<keyword evidence="3" id="KW-0804">Transcription</keyword>
<dbReference type="GO" id="GO:0003700">
    <property type="term" value="F:DNA-binding transcription factor activity"/>
    <property type="evidence" value="ECO:0007669"/>
    <property type="project" value="InterPro"/>
</dbReference>
<dbReference type="GO" id="GO:0004601">
    <property type="term" value="F:peroxidase activity"/>
    <property type="evidence" value="ECO:0007669"/>
    <property type="project" value="UniProtKB-KW"/>
</dbReference>
<gene>
    <name evidence="5" type="primary">bcp_2</name>
    <name evidence="6" type="ORF">D2E76_08855</name>
    <name evidence="5" type="ORF">ERS075527_02909</name>
</gene>
<dbReference type="RefSeq" id="WP_005088757.1">
    <property type="nucleotide sequence ID" value="NZ_CM125927.1"/>
</dbReference>
<organism evidence="5 7">
    <name type="scientific">Mycobacteroides abscessus</name>
    <dbReference type="NCBI Taxonomy" id="36809"/>
    <lineage>
        <taxon>Bacteria</taxon>
        <taxon>Bacillati</taxon>
        <taxon>Actinomycetota</taxon>
        <taxon>Actinomycetes</taxon>
        <taxon>Mycobacteriales</taxon>
        <taxon>Mycobacteriaceae</taxon>
        <taxon>Mycobacteroides</taxon>
    </lineage>
</organism>
<dbReference type="Proteomes" id="UP000284557">
    <property type="component" value="Unassembled WGS sequence"/>
</dbReference>
<keyword evidence="2" id="KW-0238">DNA-binding</keyword>
<sequence length="315" mass="34907">MQISELARRAGVSLKAVRYYERLGLVMPSRLGNGYRDYTDDDLQIVGEIRSLAAAGISPSLARPFIECLREGHDHSDDCPSALAAYRDSIAALDQSIASLIMRRRILAARLDAAAARTFTEEPRNMDDYTELPFGLPVPVDDGAADHLQDRPLPDLTLMATGGCAVRLRGLPEGRTVLYLYPLTGRPGLDIPEGWDAIPGARGCTTEACGFRDHFDELRAAGAQQVWGLSSQDTDYQAEVVRRLRLPFHMLSDPDFTLAEALHLPTFAAVGHPRLYARITLVVRDGRIEQVFYPIFPPDTHAQQVLEWLTSHPMD</sequence>
<dbReference type="InterPro" id="IPR047057">
    <property type="entry name" value="MerR_fam"/>
</dbReference>
<dbReference type="SUPFAM" id="SSF46955">
    <property type="entry name" value="Putative DNA-binding domain"/>
    <property type="match status" value="1"/>
</dbReference>
<evidence type="ECO:0000313" key="6">
    <source>
        <dbReference type="EMBL" id="RIT40689.1"/>
    </source>
</evidence>
<dbReference type="PROSITE" id="PS50937">
    <property type="entry name" value="HTH_MERR_2"/>
    <property type="match status" value="1"/>
</dbReference>
<dbReference type="Gene3D" id="1.10.1660.10">
    <property type="match status" value="1"/>
</dbReference>
<evidence type="ECO:0000259" key="4">
    <source>
        <dbReference type="PROSITE" id="PS50937"/>
    </source>
</evidence>
<evidence type="ECO:0000256" key="3">
    <source>
        <dbReference type="ARBA" id="ARBA00023163"/>
    </source>
</evidence>
<name>A0A0U0XVE8_9MYCO</name>
<evidence type="ECO:0000256" key="1">
    <source>
        <dbReference type="ARBA" id="ARBA00023015"/>
    </source>
</evidence>
<dbReference type="InterPro" id="IPR036249">
    <property type="entry name" value="Thioredoxin-like_sf"/>
</dbReference>
<dbReference type="EMBL" id="QXBN01000005">
    <property type="protein sequence ID" value="RIT40689.1"/>
    <property type="molecule type" value="Genomic_DNA"/>
</dbReference>
<keyword evidence="5" id="KW-0575">Peroxidase</keyword>
<reference evidence="6 8" key="2">
    <citation type="submission" date="2018-08" db="EMBL/GenBank/DDBJ databases">
        <title>Linezolid Resistance in Mycobacterium abscessus: MIC Distribution and Comprehensive Investigation of Resistance Mechanisms.</title>
        <authorList>
            <person name="Ye M."/>
            <person name="Xu L."/>
            <person name="Zou Y."/>
            <person name="Li B."/>
            <person name="Guo Q."/>
            <person name="Zhang Y."/>
            <person name="Zhan M."/>
            <person name="Xu B."/>
            <person name="Yu F."/>
            <person name="Zhang Z."/>
            <person name="Chu H."/>
        </authorList>
    </citation>
    <scope>NUCLEOTIDE SEQUENCE [LARGE SCALE GENOMIC DNA]</scope>
    <source>
        <strain evidence="6 8">G143</strain>
    </source>
</reference>
<dbReference type="EMBL" id="CSUW01000006">
    <property type="protein sequence ID" value="CPT38716.1"/>
    <property type="molecule type" value="Genomic_DNA"/>
</dbReference>
<feature type="domain" description="HTH merR-type" evidence="4">
    <location>
        <begin position="1"/>
        <end position="68"/>
    </location>
</feature>
<dbReference type="SUPFAM" id="SSF52833">
    <property type="entry name" value="Thioredoxin-like"/>
    <property type="match status" value="1"/>
</dbReference>
<evidence type="ECO:0000313" key="5">
    <source>
        <dbReference type="EMBL" id="CPT38716.1"/>
    </source>
</evidence>
<dbReference type="GO" id="GO:0003677">
    <property type="term" value="F:DNA binding"/>
    <property type="evidence" value="ECO:0007669"/>
    <property type="project" value="UniProtKB-KW"/>
</dbReference>
<dbReference type="InterPro" id="IPR009061">
    <property type="entry name" value="DNA-bd_dom_put_sf"/>
</dbReference>
<dbReference type="GeneID" id="93379182"/>
<dbReference type="SMART" id="SM00422">
    <property type="entry name" value="HTH_MERR"/>
    <property type="match status" value="1"/>
</dbReference>
<dbReference type="PANTHER" id="PTHR30204:SF94">
    <property type="entry name" value="HEAVY METAL-DEPENDENT TRANSCRIPTIONAL REGULATOR HI_0293-RELATED"/>
    <property type="match status" value="1"/>
</dbReference>
<dbReference type="AlphaFoldDB" id="A0A0U0XVE8"/>
<keyword evidence="5" id="KW-0560">Oxidoreductase</keyword>
<dbReference type="InterPro" id="IPR000551">
    <property type="entry name" value="MerR-type_HTH_dom"/>
</dbReference>
<dbReference type="Pfam" id="PF08534">
    <property type="entry name" value="Redoxin"/>
    <property type="match status" value="1"/>
</dbReference>
<dbReference type="PRINTS" id="PR00040">
    <property type="entry name" value="HTHMERR"/>
</dbReference>
<evidence type="ECO:0000313" key="7">
    <source>
        <dbReference type="Proteomes" id="UP000038487"/>
    </source>
</evidence>
<dbReference type="EC" id="1.11.1.15" evidence="5"/>
<dbReference type="Gene3D" id="3.40.30.10">
    <property type="entry name" value="Glutaredoxin"/>
    <property type="match status" value="1"/>
</dbReference>
<dbReference type="CDD" id="cd03017">
    <property type="entry name" value="PRX_BCP"/>
    <property type="match status" value="1"/>
</dbReference>
<comment type="caution">
    <text evidence="5">The sequence shown here is derived from an EMBL/GenBank/DDBJ whole genome shotgun (WGS) entry which is preliminary data.</text>
</comment>
<proteinExistence type="predicted"/>
<evidence type="ECO:0000313" key="8">
    <source>
        <dbReference type="Proteomes" id="UP000284557"/>
    </source>
</evidence>
<keyword evidence="1" id="KW-0805">Transcription regulation</keyword>
<accession>A0A0U0XVE8</accession>
<dbReference type="PANTHER" id="PTHR30204">
    <property type="entry name" value="REDOX-CYCLING DRUG-SENSING TRANSCRIPTIONAL ACTIVATOR SOXR"/>
    <property type="match status" value="1"/>
</dbReference>
<dbReference type="InterPro" id="IPR013740">
    <property type="entry name" value="Redoxin"/>
</dbReference>
<reference evidence="5 7" key="1">
    <citation type="submission" date="2015-03" db="EMBL/GenBank/DDBJ databases">
        <authorList>
            <consortium name="Pathogen Informatics"/>
            <person name="Murphy D."/>
        </authorList>
    </citation>
    <scope>NUCLEOTIDE SEQUENCE [LARGE SCALE GENOMIC DNA]</scope>
    <source>
        <strain evidence="5 7">PAP036</strain>
    </source>
</reference>